<keyword evidence="3" id="KW-1185">Reference proteome</keyword>
<sequence length="83" mass="8231">MLLLLAALALLCVTLLAPRAKVGWLLPLLPAGGCDVNDGVRRLLPKPDEAACSCVPAGAPAAATLSVPGSCEGVGSEPVAKAE</sequence>
<reference evidence="2 3" key="1">
    <citation type="journal article" date="2013" name="PLoS ONE">
        <title>Predicting the Proteins of Angomonas deanei, Strigomonas culicis and Their Respective Endosymbionts Reveals New Aspects of the Trypanosomatidae Family.</title>
        <authorList>
            <person name="Motta M.C."/>
            <person name="Martins A.C."/>
            <person name="de Souza S.S."/>
            <person name="Catta-Preta C.M."/>
            <person name="Silva R."/>
            <person name="Klein C.C."/>
            <person name="de Almeida L.G."/>
            <person name="de Lima Cunha O."/>
            <person name="Ciapina L.P."/>
            <person name="Brocchi M."/>
            <person name="Colabardini A.C."/>
            <person name="de Araujo Lima B."/>
            <person name="Machado C.R."/>
            <person name="de Almeida Soares C.M."/>
            <person name="Probst C.M."/>
            <person name="de Menezes C.B."/>
            <person name="Thompson C.E."/>
            <person name="Bartholomeu D.C."/>
            <person name="Gradia D.F."/>
            <person name="Pavoni D.P."/>
            <person name="Grisard E.C."/>
            <person name="Fantinatti-Garboggini F."/>
            <person name="Marchini F.K."/>
            <person name="Rodrigues-Luiz G.F."/>
            <person name="Wagner G."/>
            <person name="Goldman G.H."/>
            <person name="Fietto J.L."/>
            <person name="Elias M.C."/>
            <person name="Goldman M.H."/>
            <person name="Sagot M.F."/>
            <person name="Pereira M."/>
            <person name="Stoco P.H."/>
            <person name="de Mendonca-Neto R.P."/>
            <person name="Teixeira S.M."/>
            <person name="Maciel T.E."/>
            <person name="de Oliveira Mendes T.A."/>
            <person name="Urmenyi T.P."/>
            <person name="de Souza W."/>
            <person name="Schenkman S."/>
            <person name="de Vasconcelos A.T."/>
        </authorList>
    </citation>
    <scope>NUCLEOTIDE SEQUENCE [LARGE SCALE GENOMIC DNA]</scope>
</reference>
<gene>
    <name evidence="2" type="ORF">STCU_12297</name>
</gene>
<accession>S9TFR5</accession>
<feature type="chain" id="PRO_5004557773" description="Secreted protein" evidence="1">
    <location>
        <begin position="17"/>
        <end position="83"/>
    </location>
</feature>
<dbReference type="Proteomes" id="UP000015354">
    <property type="component" value="Unassembled WGS sequence"/>
</dbReference>
<evidence type="ECO:0000313" key="2">
    <source>
        <dbReference type="EMBL" id="EPY15163.1"/>
    </source>
</evidence>
<organism evidence="2 3">
    <name type="scientific">Strigomonas culicis</name>
    <dbReference type="NCBI Taxonomy" id="28005"/>
    <lineage>
        <taxon>Eukaryota</taxon>
        <taxon>Discoba</taxon>
        <taxon>Euglenozoa</taxon>
        <taxon>Kinetoplastea</taxon>
        <taxon>Metakinetoplastina</taxon>
        <taxon>Trypanosomatida</taxon>
        <taxon>Trypanosomatidae</taxon>
        <taxon>Strigomonadinae</taxon>
        <taxon>Strigomonas</taxon>
    </lineage>
</organism>
<name>S9TFR5_9TRYP</name>
<feature type="signal peptide" evidence="1">
    <location>
        <begin position="1"/>
        <end position="16"/>
    </location>
</feature>
<comment type="caution">
    <text evidence="2">The sequence shown here is derived from an EMBL/GenBank/DDBJ whole genome shotgun (WGS) entry which is preliminary data.</text>
</comment>
<evidence type="ECO:0000313" key="3">
    <source>
        <dbReference type="Proteomes" id="UP000015354"/>
    </source>
</evidence>
<evidence type="ECO:0008006" key="4">
    <source>
        <dbReference type="Google" id="ProtNLM"/>
    </source>
</evidence>
<proteinExistence type="predicted"/>
<keyword evidence="1" id="KW-0732">Signal</keyword>
<dbReference type="EMBL" id="ATMH01012476">
    <property type="protein sequence ID" value="EPY15163.1"/>
    <property type="molecule type" value="Genomic_DNA"/>
</dbReference>
<evidence type="ECO:0000256" key="1">
    <source>
        <dbReference type="SAM" id="SignalP"/>
    </source>
</evidence>
<protein>
    <recommendedName>
        <fullName evidence="4">Secreted protein</fullName>
    </recommendedName>
</protein>
<dbReference type="AlphaFoldDB" id="S9TFR5"/>